<reference evidence="2 3" key="1">
    <citation type="submission" date="2017-08" db="EMBL/GenBank/DDBJ databases">
        <title>Acidophilic green algal genome provides insights into adaptation to an acidic environment.</title>
        <authorList>
            <person name="Hirooka S."/>
            <person name="Hirose Y."/>
            <person name="Kanesaki Y."/>
            <person name="Higuchi S."/>
            <person name="Fujiwara T."/>
            <person name="Onuma R."/>
            <person name="Era A."/>
            <person name="Ohbayashi R."/>
            <person name="Uzuka A."/>
            <person name="Nozaki H."/>
            <person name="Yoshikawa H."/>
            <person name="Miyagishima S.Y."/>
        </authorList>
    </citation>
    <scope>NUCLEOTIDE SEQUENCE [LARGE SCALE GENOMIC DNA]</scope>
    <source>
        <strain evidence="2 3">NIES-2499</strain>
    </source>
</reference>
<organism evidence="2 3">
    <name type="scientific">Chlamydomonas eustigma</name>
    <dbReference type="NCBI Taxonomy" id="1157962"/>
    <lineage>
        <taxon>Eukaryota</taxon>
        <taxon>Viridiplantae</taxon>
        <taxon>Chlorophyta</taxon>
        <taxon>core chlorophytes</taxon>
        <taxon>Chlorophyceae</taxon>
        <taxon>CS clade</taxon>
        <taxon>Chlamydomonadales</taxon>
        <taxon>Chlamydomonadaceae</taxon>
        <taxon>Chlamydomonas</taxon>
    </lineage>
</organism>
<evidence type="ECO:0000313" key="3">
    <source>
        <dbReference type="Proteomes" id="UP000232323"/>
    </source>
</evidence>
<evidence type="ECO:0000256" key="1">
    <source>
        <dbReference type="SAM" id="MobiDB-lite"/>
    </source>
</evidence>
<feature type="region of interest" description="Disordered" evidence="1">
    <location>
        <begin position="94"/>
        <end position="116"/>
    </location>
</feature>
<protein>
    <submittedName>
        <fullName evidence="2">Uncharacterized protein</fullName>
    </submittedName>
</protein>
<dbReference type="Proteomes" id="UP000232323">
    <property type="component" value="Unassembled WGS sequence"/>
</dbReference>
<gene>
    <name evidence="2" type="ORF">CEUSTIGMA_g5284.t1</name>
</gene>
<comment type="caution">
    <text evidence="2">The sequence shown here is derived from an EMBL/GenBank/DDBJ whole genome shotgun (WGS) entry which is preliminary data.</text>
</comment>
<proteinExistence type="predicted"/>
<feature type="region of interest" description="Disordered" evidence="1">
    <location>
        <begin position="1"/>
        <end position="20"/>
    </location>
</feature>
<accession>A0A250X4M6</accession>
<dbReference type="EMBL" id="BEGY01000027">
    <property type="protein sequence ID" value="GAX77842.1"/>
    <property type="molecule type" value="Genomic_DNA"/>
</dbReference>
<keyword evidence="3" id="KW-1185">Reference proteome</keyword>
<evidence type="ECO:0000313" key="2">
    <source>
        <dbReference type="EMBL" id="GAX77842.1"/>
    </source>
</evidence>
<name>A0A250X4M6_9CHLO</name>
<dbReference type="AlphaFoldDB" id="A0A250X4M6"/>
<dbReference type="OrthoDB" id="540357at2759"/>
<sequence>MSTQSTFEQTSPEITAGSASEKAHQSKCVTLFENCCLNVNQISKCQEIERVAHHQQISVVDPCRLSPGQGSAMPAAESKTNVNKQNRPSFASLFNKPAATPEDDNVQGEVAPPTPPTLLTSMTTCKTIMNTSSSSSSSSKRISHPPKITDAATAQLHNSTHHSLQLPGPLVQPRSSPLTQNMNDESNLGCIRVMFIAIKKCYCQHQQQSPLQQLPHQHGSTSFALHSDNAGQHIGSSHHQHHLVTNLKNGAPGCNALQPPVKSAHITHLPSLDISKRYKELKRSLVTAAARPNNIQQRVVIPSRSVCHSQPAVRHHSGTTDNAQNDDRCYTAEPSFQCQGSHQLLHQLNPGCIIQAMHNAGGSSMVVDIVEEYEPLGSGRSSTSTLYEDARSQASSMFSCETAIAEGNHHSSERLTAIPSPRLFVSLAVDPSEAADNGVNISVNKLSSKDVFRRRFWQQKQKQTDDEAAAPEALGENIQADAHHGEKHFNQALYVSSIHHLPVCSEEQYGMAAGQAAGCSLVSQHDISDAVQHESKPFCLVRTTTTEVTEAGGFNGQHLQQHQQQVCMRKVTESSVIHTDDRIKAVDDFSYGTDAAAATGDCIVTESRRCSSNSNAVVALAFSWQQPPANKDPTYEPPPKIEQDSSVQQQSVRQLIKLPQQLQATPPDWAPPKPLRFIDISTKYVPIPPVMGLDGYWQKVSESSTPNPLPIDSLIKASWMARKAHESISGIKIRETQNDITLKMKLQLMGIPNLYFETFRKDGCPTTSSLRRDVRAGKSTTRMYYTDKREVILIVDSFTLMGHQDFHGEEILCVQEDGQQVFIKMYCEDVRSLESACQFFTGVKSELPVAPSRNTKNC</sequence>
<feature type="compositionally biased region" description="Polar residues" evidence="1">
    <location>
        <begin position="1"/>
        <end position="13"/>
    </location>
</feature>